<feature type="domain" description="EamA" evidence="6">
    <location>
        <begin position="168"/>
        <end position="293"/>
    </location>
</feature>
<dbReference type="GO" id="GO:0016020">
    <property type="term" value="C:membrane"/>
    <property type="evidence" value="ECO:0007669"/>
    <property type="project" value="UniProtKB-SubCell"/>
</dbReference>
<evidence type="ECO:0000256" key="4">
    <source>
        <dbReference type="ARBA" id="ARBA00023136"/>
    </source>
</evidence>
<dbReference type="SUPFAM" id="SSF103481">
    <property type="entry name" value="Multidrug resistance efflux transporter EmrE"/>
    <property type="match status" value="2"/>
</dbReference>
<protein>
    <submittedName>
        <fullName evidence="7">DMT family transporter</fullName>
    </submittedName>
</protein>
<proteinExistence type="predicted"/>
<keyword evidence="4 5" id="KW-0472">Membrane</keyword>
<name>A0ABD5Z1N9_9EURY</name>
<dbReference type="EMBL" id="JBHTAR010000011">
    <property type="protein sequence ID" value="MFC7199091.1"/>
    <property type="molecule type" value="Genomic_DNA"/>
</dbReference>
<feature type="transmembrane region" description="Helical" evidence="5">
    <location>
        <begin position="280"/>
        <end position="297"/>
    </location>
</feature>
<feature type="transmembrane region" description="Helical" evidence="5">
    <location>
        <begin position="134"/>
        <end position="152"/>
    </location>
</feature>
<dbReference type="InterPro" id="IPR037185">
    <property type="entry name" value="EmrE-like"/>
</dbReference>
<organism evidence="7 8">
    <name type="scientific">Halospeciosus flavus</name>
    <dbReference type="NCBI Taxonomy" id="3032283"/>
    <lineage>
        <taxon>Archaea</taxon>
        <taxon>Methanobacteriati</taxon>
        <taxon>Methanobacteriota</taxon>
        <taxon>Stenosarchaea group</taxon>
        <taxon>Halobacteria</taxon>
        <taxon>Halobacteriales</taxon>
        <taxon>Halobacteriaceae</taxon>
        <taxon>Halospeciosus</taxon>
    </lineage>
</organism>
<keyword evidence="8" id="KW-1185">Reference proteome</keyword>
<comment type="subcellular location">
    <subcellularLocation>
        <location evidence="1">Membrane</location>
        <topology evidence="1">Multi-pass membrane protein</topology>
    </subcellularLocation>
</comment>
<dbReference type="InterPro" id="IPR000620">
    <property type="entry name" value="EamA_dom"/>
</dbReference>
<dbReference type="Pfam" id="PF00892">
    <property type="entry name" value="EamA"/>
    <property type="match status" value="2"/>
</dbReference>
<reference evidence="7 8" key="1">
    <citation type="journal article" date="2019" name="Int. J. Syst. Evol. Microbiol.">
        <title>The Global Catalogue of Microorganisms (GCM) 10K type strain sequencing project: providing services to taxonomists for standard genome sequencing and annotation.</title>
        <authorList>
            <consortium name="The Broad Institute Genomics Platform"/>
            <consortium name="The Broad Institute Genome Sequencing Center for Infectious Disease"/>
            <person name="Wu L."/>
            <person name="Ma J."/>
        </authorList>
    </citation>
    <scope>NUCLEOTIDE SEQUENCE [LARGE SCALE GENOMIC DNA]</scope>
    <source>
        <strain evidence="7 8">XZGYJ-43</strain>
    </source>
</reference>
<feature type="transmembrane region" description="Helical" evidence="5">
    <location>
        <begin position="12"/>
        <end position="31"/>
    </location>
</feature>
<feature type="transmembrane region" description="Helical" evidence="5">
    <location>
        <begin position="254"/>
        <end position="274"/>
    </location>
</feature>
<gene>
    <name evidence="7" type="ORF">ACFQJ9_06630</name>
</gene>
<keyword evidence="3 5" id="KW-1133">Transmembrane helix</keyword>
<sequence length="299" mass="31177">MPETLRCSAHTRAVAVALFVTVLWSSSYVLVEVGLRSIPALTFAGLRYGLAAVVLVAAMGYRGDHRALREASGRDWDVLVVLGVLLYALTQGAQFVALQHLPPATVSLVLTFTPIVVAVLSFPLLGELPNGRQLGGIALLFVGVAAYFHPFTVPASEVFGLAVMGVGLLGNALAAVFGREANRDAHLPSLAVTAVSTSVGAALLLGTGLLTQGLPTLGVDEWAIVGWLAVVNTAFAFTLWNRSLQHLSAVESSVVNNTMLVQVGAFGWVFLGVSLTPLDVAGMVLVTVGVVGVQVAGRR</sequence>
<comment type="caution">
    <text evidence="7">The sequence shown here is derived from an EMBL/GenBank/DDBJ whole genome shotgun (WGS) entry which is preliminary data.</text>
</comment>
<evidence type="ECO:0000256" key="3">
    <source>
        <dbReference type="ARBA" id="ARBA00022989"/>
    </source>
</evidence>
<evidence type="ECO:0000256" key="5">
    <source>
        <dbReference type="SAM" id="Phobius"/>
    </source>
</evidence>
<feature type="transmembrane region" description="Helical" evidence="5">
    <location>
        <begin position="190"/>
        <end position="210"/>
    </location>
</feature>
<accession>A0ABD5Z1N9</accession>
<feature type="transmembrane region" description="Helical" evidence="5">
    <location>
        <begin position="222"/>
        <end position="242"/>
    </location>
</feature>
<feature type="transmembrane region" description="Helical" evidence="5">
    <location>
        <begin position="104"/>
        <end position="122"/>
    </location>
</feature>
<dbReference type="Gene3D" id="1.10.3730.20">
    <property type="match status" value="2"/>
</dbReference>
<dbReference type="PANTHER" id="PTHR32322:SF2">
    <property type="entry name" value="EAMA DOMAIN-CONTAINING PROTEIN"/>
    <property type="match status" value="1"/>
</dbReference>
<evidence type="ECO:0000256" key="1">
    <source>
        <dbReference type="ARBA" id="ARBA00004141"/>
    </source>
</evidence>
<feature type="transmembrane region" description="Helical" evidence="5">
    <location>
        <begin position="78"/>
        <end position="98"/>
    </location>
</feature>
<feature type="domain" description="EamA" evidence="6">
    <location>
        <begin position="13"/>
        <end position="145"/>
    </location>
</feature>
<evidence type="ECO:0000256" key="2">
    <source>
        <dbReference type="ARBA" id="ARBA00022692"/>
    </source>
</evidence>
<dbReference type="PANTHER" id="PTHR32322">
    <property type="entry name" value="INNER MEMBRANE TRANSPORTER"/>
    <property type="match status" value="1"/>
</dbReference>
<dbReference type="InterPro" id="IPR050638">
    <property type="entry name" value="AA-Vitamin_Transporters"/>
</dbReference>
<keyword evidence="2 5" id="KW-0812">Transmembrane</keyword>
<evidence type="ECO:0000313" key="7">
    <source>
        <dbReference type="EMBL" id="MFC7199091.1"/>
    </source>
</evidence>
<feature type="transmembrane region" description="Helical" evidence="5">
    <location>
        <begin position="158"/>
        <end position="178"/>
    </location>
</feature>
<dbReference type="Proteomes" id="UP001596447">
    <property type="component" value="Unassembled WGS sequence"/>
</dbReference>
<evidence type="ECO:0000259" key="6">
    <source>
        <dbReference type="Pfam" id="PF00892"/>
    </source>
</evidence>
<dbReference type="AlphaFoldDB" id="A0ABD5Z1N9"/>
<dbReference type="RefSeq" id="WP_279529037.1">
    <property type="nucleotide sequence ID" value="NZ_CP122312.1"/>
</dbReference>
<evidence type="ECO:0000313" key="8">
    <source>
        <dbReference type="Proteomes" id="UP001596447"/>
    </source>
</evidence>
<feature type="transmembrane region" description="Helical" evidence="5">
    <location>
        <begin position="37"/>
        <end position="58"/>
    </location>
</feature>